<feature type="transmembrane region" description="Helical" evidence="2">
    <location>
        <begin position="306"/>
        <end position="327"/>
    </location>
</feature>
<evidence type="ECO:0000256" key="2">
    <source>
        <dbReference type="SAM" id="Phobius"/>
    </source>
</evidence>
<feature type="transmembrane region" description="Helical" evidence="2">
    <location>
        <begin position="114"/>
        <end position="134"/>
    </location>
</feature>
<gene>
    <name evidence="3" type="ORF">ACFP2T_43145</name>
</gene>
<dbReference type="PANTHER" id="PTHR36840:SF1">
    <property type="entry name" value="BLL5714 PROTEIN"/>
    <property type="match status" value="1"/>
</dbReference>
<dbReference type="EMBL" id="JBHSPR010000077">
    <property type="protein sequence ID" value="MFC6022936.1"/>
    <property type="molecule type" value="Genomic_DNA"/>
</dbReference>
<name>A0ABW1KNQ4_9ACTN</name>
<feature type="transmembrane region" description="Helical" evidence="2">
    <location>
        <begin position="58"/>
        <end position="78"/>
    </location>
</feature>
<dbReference type="InterPro" id="IPR010640">
    <property type="entry name" value="Low_temperature_requirement_A"/>
</dbReference>
<dbReference type="RefSeq" id="WP_377432829.1">
    <property type="nucleotide sequence ID" value="NZ_JBHSPR010000077.1"/>
</dbReference>
<dbReference type="Proteomes" id="UP001596203">
    <property type="component" value="Unassembled WGS sequence"/>
</dbReference>
<feature type="transmembrane region" description="Helical" evidence="2">
    <location>
        <begin position="28"/>
        <end position="46"/>
    </location>
</feature>
<keyword evidence="2" id="KW-0812">Transmembrane</keyword>
<reference evidence="4" key="1">
    <citation type="journal article" date="2019" name="Int. J. Syst. Evol. Microbiol.">
        <title>The Global Catalogue of Microorganisms (GCM) 10K type strain sequencing project: providing services to taxonomists for standard genome sequencing and annotation.</title>
        <authorList>
            <consortium name="The Broad Institute Genomics Platform"/>
            <consortium name="The Broad Institute Genome Sequencing Center for Infectious Disease"/>
            <person name="Wu L."/>
            <person name="Ma J."/>
        </authorList>
    </citation>
    <scope>NUCLEOTIDE SEQUENCE [LARGE SCALE GENOMIC DNA]</scope>
    <source>
        <strain evidence="4">ZS-35-S2</strain>
    </source>
</reference>
<comment type="caution">
    <text evidence="3">The sequence shown here is derived from an EMBL/GenBank/DDBJ whole genome shotgun (WGS) entry which is preliminary data.</text>
</comment>
<dbReference type="Pfam" id="PF06772">
    <property type="entry name" value="LtrA"/>
    <property type="match status" value="1"/>
</dbReference>
<keyword evidence="2" id="KW-0472">Membrane</keyword>
<proteinExistence type="predicted"/>
<evidence type="ECO:0000313" key="3">
    <source>
        <dbReference type="EMBL" id="MFC6022936.1"/>
    </source>
</evidence>
<feature type="transmembrane region" description="Helical" evidence="2">
    <location>
        <begin position="209"/>
        <end position="225"/>
    </location>
</feature>
<feature type="transmembrane region" description="Helical" evidence="2">
    <location>
        <begin position="231"/>
        <end position="252"/>
    </location>
</feature>
<feature type="transmembrane region" description="Helical" evidence="2">
    <location>
        <begin position="264"/>
        <end position="286"/>
    </location>
</feature>
<keyword evidence="2" id="KW-1133">Transmembrane helix</keyword>
<organism evidence="3 4">
    <name type="scientific">Plantactinospora solaniradicis</name>
    <dbReference type="NCBI Taxonomy" id="1723736"/>
    <lineage>
        <taxon>Bacteria</taxon>
        <taxon>Bacillati</taxon>
        <taxon>Actinomycetota</taxon>
        <taxon>Actinomycetes</taxon>
        <taxon>Micromonosporales</taxon>
        <taxon>Micromonosporaceae</taxon>
        <taxon>Plantactinospora</taxon>
    </lineage>
</organism>
<feature type="transmembrane region" description="Helical" evidence="2">
    <location>
        <begin position="146"/>
        <end position="165"/>
    </location>
</feature>
<accession>A0ABW1KNQ4</accession>
<feature type="transmembrane region" description="Helical" evidence="2">
    <location>
        <begin position="334"/>
        <end position="353"/>
    </location>
</feature>
<feature type="transmembrane region" description="Helical" evidence="2">
    <location>
        <begin position="359"/>
        <end position="379"/>
    </location>
</feature>
<dbReference type="PANTHER" id="PTHR36840">
    <property type="entry name" value="BLL5714 PROTEIN"/>
    <property type="match status" value="1"/>
</dbReference>
<sequence>MIRLRRLTARWGLEPSALPGSEARHATWLELFFDLVFVLALAAVQSRLTDEVPDAGEILRTAGLFVVVYWAWVGQAFYDTRFDPDDFAHRVSVLIGMLGAGTMAVGVRDAPDTLLLPIGYLVVRATLLALYLRVRGTSPTARRLTAIYLSGFGAGWLIWAASLAVPGHLRPLLWLIGLAVELLTPWLGRRWLSQHPVHPSHLPERIGQFTIILLGVSLTDLIGAVPTQPSVAVSAVAVTAFAIPASVWWVYTTYVTIGLTGTRLNAGLGYANVQGVLGAALLLLGWCLGQAVREVAAGSPELPGMLRFLLAVSLGGWFLGGLALQWLSLGTVPLPRILFAPIAIGLISAVALVPRATAMVPLLAVVLIGYAVVVSRLIIRFSPEDGDDQGGGKPAPSGPERGHR</sequence>
<feature type="region of interest" description="Disordered" evidence="1">
    <location>
        <begin position="384"/>
        <end position="404"/>
    </location>
</feature>
<evidence type="ECO:0000313" key="4">
    <source>
        <dbReference type="Proteomes" id="UP001596203"/>
    </source>
</evidence>
<evidence type="ECO:0000256" key="1">
    <source>
        <dbReference type="SAM" id="MobiDB-lite"/>
    </source>
</evidence>
<feature type="transmembrane region" description="Helical" evidence="2">
    <location>
        <begin position="90"/>
        <end position="108"/>
    </location>
</feature>
<keyword evidence="4" id="KW-1185">Reference proteome</keyword>
<protein>
    <submittedName>
        <fullName evidence="3">Low temperature requirement protein A</fullName>
    </submittedName>
</protein>